<dbReference type="AlphaFoldDB" id="A0A1B2I9S1"/>
<dbReference type="SUPFAM" id="SSF52317">
    <property type="entry name" value="Class I glutamine amidotransferase-like"/>
    <property type="match status" value="1"/>
</dbReference>
<dbReference type="InterPro" id="IPR044668">
    <property type="entry name" value="PuuD-like"/>
</dbReference>
<sequence>MVETCWQRLCLTGKMLRHIGMAGGLAELLSVRGTAEEIDAVAAKYDGFLFCGGADITPSLYGEEADGSGETDPVRDEFEYTLLKRAYEKGKTIFGICRGQQMINVVFGGNIHQDINRINPDWKIHQSPYPMEGYSHTVNIIEPRFLPLSEKREINVNSAHHQAVNRLAEGFVVTAETGDGLIEGIAMPDYKKGLIGVQWHPESLADSDPFQHDFFKMLVEYSAK</sequence>
<dbReference type="Pfam" id="PF07722">
    <property type="entry name" value="Peptidase_C26"/>
    <property type="match status" value="1"/>
</dbReference>
<dbReference type="EMBL" id="CP016757">
    <property type="protein sequence ID" value="ANZ46701.1"/>
    <property type="molecule type" value="Genomic_DNA"/>
</dbReference>
<accession>A0A1B2I9S1</accession>
<dbReference type="PANTHER" id="PTHR43235:SF1">
    <property type="entry name" value="GLUTAMINE AMIDOTRANSFERASE PB2B2.05-RELATED"/>
    <property type="match status" value="1"/>
</dbReference>
<reference evidence="1" key="1">
    <citation type="submission" date="2016-08" db="EMBL/GenBank/DDBJ databases">
        <title>Complete genome of Cloacibacillus porcorum.</title>
        <authorList>
            <person name="Looft T."/>
            <person name="Bayles D.O."/>
            <person name="Alt D.P."/>
        </authorList>
    </citation>
    <scope>NUCLEOTIDE SEQUENCE [LARGE SCALE GENOMIC DNA]</scope>
    <source>
        <strain evidence="1">CL-84</strain>
    </source>
</reference>
<gene>
    <name evidence="1" type="ORF">BED41_13685</name>
</gene>
<evidence type="ECO:0000313" key="2">
    <source>
        <dbReference type="Proteomes" id="UP000093044"/>
    </source>
</evidence>
<evidence type="ECO:0000313" key="1">
    <source>
        <dbReference type="EMBL" id="ANZ46701.1"/>
    </source>
</evidence>
<proteinExistence type="predicted"/>
<dbReference type="GO" id="GO:0016811">
    <property type="term" value="F:hydrolase activity, acting on carbon-nitrogen (but not peptide) bonds, in linear amides"/>
    <property type="evidence" value="ECO:0007669"/>
    <property type="project" value="InterPro"/>
</dbReference>
<dbReference type="STRING" id="1197717.BED41_13685"/>
<dbReference type="CDD" id="cd01745">
    <property type="entry name" value="GATase1_2"/>
    <property type="match status" value="1"/>
</dbReference>
<name>A0A1B2I9S1_9BACT</name>
<dbReference type="Proteomes" id="UP000093044">
    <property type="component" value="Chromosome"/>
</dbReference>
<keyword evidence="2" id="KW-1185">Reference proteome</keyword>
<dbReference type="InterPro" id="IPR011697">
    <property type="entry name" value="Peptidase_C26"/>
</dbReference>
<organism evidence="1 2">
    <name type="scientific">Cloacibacillus porcorum</name>
    <dbReference type="NCBI Taxonomy" id="1197717"/>
    <lineage>
        <taxon>Bacteria</taxon>
        <taxon>Thermotogati</taxon>
        <taxon>Synergistota</taxon>
        <taxon>Synergistia</taxon>
        <taxon>Synergistales</taxon>
        <taxon>Synergistaceae</taxon>
        <taxon>Cloacibacillus</taxon>
    </lineage>
</organism>
<dbReference type="Gene3D" id="3.40.50.880">
    <property type="match status" value="1"/>
</dbReference>
<protein>
    <submittedName>
        <fullName evidence="1">Uncharacterized protein</fullName>
    </submittedName>
</protein>
<dbReference type="GO" id="GO:0005829">
    <property type="term" value="C:cytosol"/>
    <property type="evidence" value="ECO:0007669"/>
    <property type="project" value="TreeGrafter"/>
</dbReference>
<dbReference type="KEGG" id="cpor:BED41_13685"/>
<dbReference type="PROSITE" id="PS51273">
    <property type="entry name" value="GATASE_TYPE_1"/>
    <property type="match status" value="1"/>
</dbReference>
<dbReference type="InterPro" id="IPR029062">
    <property type="entry name" value="Class_I_gatase-like"/>
</dbReference>
<dbReference type="PANTHER" id="PTHR43235">
    <property type="entry name" value="GLUTAMINE AMIDOTRANSFERASE PB2B2.05-RELATED"/>
    <property type="match status" value="1"/>
</dbReference>